<evidence type="ECO:0000313" key="1">
    <source>
        <dbReference type="EMBL" id="KAI0042175.1"/>
    </source>
</evidence>
<gene>
    <name evidence="1" type="ORF">FA95DRAFT_610831</name>
</gene>
<name>A0ACB8RE96_9AGAM</name>
<comment type="caution">
    <text evidence="1">The sequence shown here is derived from an EMBL/GenBank/DDBJ whole genome shotgun (WGS) entry which is preliminary data.</text>
</comment>
<sequence>MESTGPCIFLSYSLYYADSRIIRPPASGRWQVDQPGYTAPISPWLGPAIGRTTEDVPAQAVRPHRRYSLSSSRYERTTNAHPPSPIDNLYSGISSYRTASHRPLNHRDAPASPTVEPPFPKKKRKRADARSLQVLNEVYNRTAFPSTEEREALAKELDLLPRQVQICKRASRRNRPEEAYKAESSSSTSRRKRPEEAYKAEPSASTRELEQRVEELENRLAEMHREREGGSPFGSQPFEEARQAGSAPQA</sequence>
<proteinExistence type="predicted"/>
<dbReference type="EMBL" id="MU276080">
    <property type="protein sequence ID" value="KAI0042175.1"/>
    <property type="molecule type" value="Genomic_DNA"/>
</dbReference>
<dbReference type="Proteomes" id="UP000814033">
    <property type="component" value="Unassembled WGS sequence"/>
</dbReference>
<organism evidence="1 2">
    <name type="scientific">Auriscalpium vulgare</name>
    <dbReference type="NCBI Taxonomy" id="40419"/>
    <lineage>
        <taxon>Eukaryota</taxon>
        <taxon>Fungi</taxon>
        <taxon>Dikarya</taxon>
        <taxon>Basidiomycota</taxon>
        <taxon>Agaricomycotina</taxon>
        <taxon>Agaricomycetes</taxon>
        <taxon>Russulales</taxon>
        <taxon>Auriscalpiaceae</taxon>
        <taxon>Auriscalpium</taxon>
    </lineage>
</organism>
<reference evidence="1" key="2">
    <citation type="journal article" date="2022" name="New Phytol.">
        <title>Evolutionary transition to the ectomycorrhizal habit in the genomes of a hyperdiverse lineage of mushroom-forming fungi.</title>
        <authorList>
            <person name="Looney B."/>
            <person name="Miyauchi S."/>
            <person name="Morin E."/>
            <person name="Drula E."/>
            <person name="Courty P.E."/>
            <person name="Kohler A."/>
            <person name="Kuo A."/>
            <person name="LaButti K."/>
            <person name="Pangilinan J."/>
            <person name="Lipzen A."/>
            <person name="Riley R."/>
            <person name="Andreopoulos W."/>
            <person name="He G."/>
            <person name="Johnson J."/>
            <person name="Nolan M."/>
            <person name="Tritt A."/>
            <person name="Barry K.W."/>
            <person name="Grigoriev I.V."/>
            <person name="Nagy L.G."/>
            <person name="Hibbett D."/>
            <person name="Henrissat B."/>
            <person name="Matheny P.B."/>
            <person name="Labbe J."/>
            <person name="Martin F.M."/>
        </authorList>
    </citation>
    <scope>NUCLEOTIDE SEQUENCE</scope>
    <source>
        <strain evidence="1">FP105234-sp</strain>
    </source>
</reference>
<accession>A0ACB8RE96</accession>
<keyword evidence="2" id="KW-1185">Reference proteome</keyword>
<reference evidence="1" key="1">
    <citation type="submission" date="2021-02" db="EMBL/GenBank/DDBJ databases">
        <authorList>
            <consortium name="DOE Joint Genome Institute"/>
            <person name="Ahrendt S."/>
            <person name="Looney B.P."/>
            <person name="Miyauchi S."/>
            <person name="Morin E."/>
            <person name="Drula E."/>
            <person name="Courty P.E."/>
            <person name="Chicoki N."/>
            <person name="Fauchery L."/>
            <person name="Kohler A."/>
            <person name="Kuo A."/>
            <person name="Labutti K."/>
            <person name="Pangilinan J."/>
            <person name="Lipzen A."/>
            <person name="Riley R."/>
            <person name="Andreopoulos W."/>
            <person name="He G."/>
            <person name="Johnson J."/>
            <person name="Barry K.W."/>
            <person name="Grigoriev I.V."/>
            <person name="Nagy L."/>
            <person name="Hibbett D."/>
            <person name="Henrissat B."/>
            <person name="Matheny P.B."/>
            <person name="Labbe J."/>
            <person name="Martin F."/>
        </authorList>
    </citation>
    <scope>NUCLEOTIDE SEQUENCE</scope>
    <source>
        <strain evidence="1">FP105234-sp</strain>
    </source>
</reference>
<evidence type="ECO:0000313" key="2">
    <source>
        <dbReference type="Proteomes" id="UP000814033"/>
    </source>
</evidence>
<protein>
    <submittedName>
        <fullName evidence="1">Uncharacterized protein</fullName>
    </submittedName>
</protein>